<reference evidence="1" key="1">
    <citation type="submission" date="2021-10" db="EMBL/GenBank/DDBJ databases">
        <title>Tropical sea cucumber genome reveals ecological adaptation and Cuvierian tubules defense mechanism.</title>
        <authorList>
            <person name="Chen T."/>
        </authorList>
    </citation>
    <scope>NUCLEOTIDE SEQUENCE</scope>
    <source>
        <strain evidence="1">Nanhai2018</strain>
        <tissue evidence="1">Muscle</tissue>
    </source>
</reference>
<proteinExistence type="predicted"/>
<sequence length="154" mass="16933">MSLEEECASFPYGTTSQWYHKSCYVEKWMLSTQFCLLQNETCDSCADSKGGYGAYPSPAKGDSGRKSQELGQRQQGKGIGDVVYGALLNGAPIVGQSCAVRASVESCRWMLHSWHVVISCIHQCVQSLVEIISFEGFKQKFVFDMLKALSGGIL</sequence>
<name>A0A9Q1H714_HOLLE</name>
<organism evidence="1 2">
    <name type="scientific">Holothuria leucospilota</name>
    <name type="common">Black long sea cucumber</name>
    <name type="synonym">Mertensiothuria leucospilota</name>
    <dbReference type="NCBI Taxonomy" id="206669"/>
    <lineage>
        <taxon>Eukaryota</taxon>
        <taxon>Metazoa</taxon>
        <taxon>Echinodermata</taxon>
        <taxon>Eleutherozoa</taxon>
        <taxon>Echinozoa</taxon>
        <taxon>Holothuroidea</taxon>
        <taxon>Aspidochirotacea</taxon>
        <taxon>Aspidochirotida</taxon>
        <taxon>Holothuriidae</taxon>
        <taxon>Holothuria</taxon>
    </lineage>
</organism>
<gene>
    <name evidence="1" type="ORF">HOLleu_18932</name>
</gene>
<comment type="caution">
    <text evidence="1">The sequence shown here is derived from an EMBL/GenBank/DDBJ whole genome shotgun (WGS) entry which is preliminary data.</text>
</comment>
<protein>
    <submittedName>
        <fullName evidence="1">Uncharacterized protein</fullName>
    </submittedName>
</protein>
<dbReference type="EMBL" id="JAIZAY010000008">
    <property type="protein sequence ID" value="KAJ8037977.1"/>
    <property type="molecule type" value="Genomic_DNA"/>
</dbReference>
<accession>A0A9Q1H714</accession>
<evidence type="ECO:0000313" key="2">
    <source>
        <dbReference type="Proteomes" id="UP001152320"/>
    </source>
</evidence>
<evidence type="ECO:0000313" key="1">
    <source>
        <dbReference type="EMBL" id="KAJ8037977.1"/>
    </source>
</evidence>
<dbReference type="AlphaFoldDB" id="A0A9Q1H714"/>
<keyword evidence="2" id="KW-1185">Reference proteome</keyword>
<dbReference type="Proteomes" id="UP001152320">
    <property type="component" value="Chromosome 8"/>
</dbReference>